<dbReference type="InterPro" id="IPR019787">
    <property type="entry name" value="Znf_PHD-finger"/>
</dbReference>
<dbReference type="Pfam" id="PF13832">
    <property type="entry name" value="zf-HC5HC2H_2"/>
    <property type="match status" value="1"/>
</dbReference>
<dbReference type="PROSITE" id="PS50016">
    <property type="entry name" value="ZF_PHD_2"/>
    <property type="match status" value="1"/>
</dbReference>
<protein>
    <recommendedName>
        <fullName evidence="9">PHD-type domain-containing protein</fullName>
    </recommendedName>
</protein>
<evidence type="ECO:0000313" key="7">
    <source>
        <dbReference type="EMBL" id="KAJ0406213.1"/>
    </source>
</evidence>
<keyword evidence="8" id="KW-1185">Reference proteome</keyword>
<keyword evidence="2 4" id="KW-0863">Zinc-finger</keyword>
<accession>A0AAD5LQI3</accession>
<organism evidence="7 8">
    <name type="scientific">Pythium insidiosum</name>
    <name type="common">Pythiosis disease agent</name>
    <dbReference type="NCBI Taxonomy" id="114742"/>
    <lineage>
        <taxon>Eukaryota</taxon>
        <taxon>Sar</taxon>
        <taxon>Stramenopiles</taxon>
        <taxon>Oomycota</taxon>
        <taxon>Peronosporomycetes</taxon>
        <taxon>Pythiales</taxon>
        <taxon>Pythiaceae</taxon>
        <taxon>Pythium</taxon>
    </lineage>
</organism>
<dbReference type="PROSITE" id="PS51805">
    <property type="entry name" value="EPHD"/>
    <property type="match status" value="1"/>
</dbReference>
<dbReference type="PANTHER" id="PTHR13793">
    <property type="entry name" value="PHD FINGER PROTEINS"/>
    <property type="match status" value="1"/>
</dbReference>
<gene>
    <name evidence="7" type="ORF">P43SY_000397</name>
</gene>
<evidence type="ECO:0008006" key="9">
    <source>
        <dbReference type="Google" id="ProtNLM"/>
    </source>
</evidence>
<dbReference type="SUPFAM" id="SSF57903">
    <property type="entry name" value="FYVE/PHD zinc finger"/>
    <property type="match status" value="1"/>
</dbReference>
<dbReference type="InterPro" id="IPR034732">
    <property type="entry name" value="EPHD"/>
</dbReference>
<dbReference type="InterPro" id="IPR011011">
    <property type="entry name" value="Znf_FYVE_PHD"/>
</dbReference>
<sequence length="540" mass="59277">MPLERSWSPARRDAALHELVRAHDAAASEDVDMQEPSAVAPRMTWDERRALTLDILNLAPPDKAGALLLLHGGHAPVAIQEFPPDDISAWDEQADAVGAERLPPVALHPLQMELTFDLDHASADVLQQLRRYVDNCFVPHYVPKENCMICEGLWSNGRVIACGNDDCETRVHEECFGMVLREDPDGPWFCPSCLFGRPLSCSVCMQLGGALKPLVASANAKDNSDGEQKWVHVLCALAIPELVMRDVPTMEPVEGFEEIENGRFRYLCGICRKRGGASMICEQENCNVGMHPLCAANAGFMIGNEAKPLAIYCEKHLPSARIPGAKRWISDEDLVEEIMSEYSVDNEDADNTSDAVEFILESTAAIRAHSKLLGSVSTLRWGATPKPTAASRDLRPSALASVRINPHGWTAPGTVPMAVRTGKPLVFPPQPVARVGLPAFPQGDALLGAVIDYLAKDQDDWSRAQVVEWDATRSLHLVHLIASGQKLWATLSPSNALLLHLPGEHNDVDGQRVRLYRPVRRGVAEWRPRPRLFGPATEAS</sequence>
<dbReference type="GO" id="GO:0008270">
    <property type="term" value="F:zinc ion binding"/>
    <property type="evidence" value="ECO:0007669"/>
    <property type="project" value="UniProtKB-KW"/>
</dbReference>
<keyword evidence="1" id="KW-0479">Metal-binding</keyword>
<evidence type="ECO:0000259" key="5">
    <source>
        <dbReference type="PROSITE" id="PS50016"/>
    </source>
</evidence>
<evidence type="ECO:0000256" key="4">
    <source>
        <dbReference type="PROSITE-ProRule" id="PRU00146"/>
    </source>
</evidence>
<reference evidence="7" key="1">
    <citation type="submission" date="2021-12" db="EMBL/GenBank/DDBJ databases">
        <title>Prjna785345.</title>
        <authorList>
            <person name="Rujirawat T."/>
            <person name="Krajaejun T."/>
        </authorList>
    </citation>
    <scope>NUCLEOTIDE SEQUENCE</scope>
    <source>
        <strain evidence="7">Pi057C3</strain>
    </source>
</reference>
<feature type="domain" description="PHD-type" evidence="6">
    <location>
        <begin position="198"/>
        <end position="317"/>
    </location>
</feature>
<evidence type="ECO:0000256" key="1">
    <source>
        <dbReference type="ARBA" id="ARBA00022723"/>
    </source>
</evidence>
<dbReference type="SMART" id="SM00249">
    <property type="entry name" value="PHD"/>
    <property type="match status" value="2"/>
</dbReference>
<dbReference type="AlphaFoldDB" id="A0AAD5LQI3"/>
<dbReference type="InterPro" id="IPR050701">
    <property type="entry name" value="Histone_Mod_Regulator"/>
</dbReference>
<dbReference type="PANTHER" id="PTHR13793:SF107">
    <property type="entry name" value="BROMODOMAIN-CONTAINING PROTEIN HOMOLOG"/>
    <property type="match status" value="1"/>
</dbReference>
<evidence type="ECO:0000313" key="8">
    <source>
        <dbReference type="Proteomes" id="UP001209570"/>
    </source>
</evidence>
<dbReference type="Gene3D" id="3.30.40.10">
    <property type="entry name" value="Zinc/RING finger domain, C3HC4 (zinc finger)"/>
    <property type="match status" value="2"/>
</dbReference>
<comment type="caution">
    <text evidence="7">The sequence shown here is derived from an EMBL/GenBank/DDBJ whole genome shotgun (WGS) entry which is preliminary data.</text>
</comment>
<dbReference type="Pfam" id="PF00628">
    <property type="entry name" value="PHD"/>
    <property type="match status" value="1"/>
</dbReference>
<evidence type="ECO:0000256" key="2">
    <source>
        <dbReference type="ARBA" id="ARBA00022771"/>
    </source>
</evidence>
<dbReference type="InterPro" id="IPR001965">
    <property type="entry name" value="Znf_PHD"/>
</dbReference>
<keyword evidence="3" id="KW-0862">Zinc</keyword>
<feature type="domain" description="PHD-type" evidence="5">
    <location>
        <begin position="144"/>
        <end position="196"/>
    </location>
</feature>
<proteinExistence type="predicted"/>
<dbReference type="GO" id="GO:0006357">
    <property type="term" value="P:regulation of transcription by RNA polymerase II"/>
    <property type="evidence" value="ECO:0007669"/>
    <property type="project" value="TreeGrafter"/>
</dbReference>
<name>A0AAD5LQI3_PYTIN</name>
<evidence type="ECO:0000259" key="6">
    <source>
        <dbReference type="PROSITE" id="PS51805"/>
    </source>
</evidence>
<dbReference type="Proteomes" id="UP001209570">
    <property type="component" value="Unassembled WGS sequence"/>
</dbReference>
<dbReference type="EMBL" id="JAKCXM010000035">
    <property type="protein sequence ID" value="KAJ0406213.1"/>
    <property type="molecule type" value="Genomic_DNA"/>
</dbReference>
<evidence type="ECO:0000256" key="3">
    <source>
        <dbReference type="ARBA" id="ARBA00022833"/>
    </source>
</evidence>
<dbReference type="CDD" id="cd15571">
    <property type="entry name" value="ePHD"/>
    <property type="match status" value="1"/>
</dbReference>
<dbReference type="InterPro" id="IPR013083">
    <property type="entry name" value="Znf_RING/FYVE/PHD"/>
</dbReference>